<protein>
    <submittedName>
        <fullName evidence="1">Uncharacterized protein</fullName>
    </submittedName>
</protein>
<dbReference type="AlphaFoldDB" id="W1P636"/>
<reference evidence="2" key="1">
    <citation type="journal article" date="2013" name="Science">
        <title>The Amborella genome and the evolution of flowering plants.</title>
        <authorList>
            <consortium name="Amborella Genome Project"/>
        </authorList>
    </citation>
    <scope>NUCLEOTIDE SEQUENCE [LARGE SCALE GENOMIC DNA]</scope>
</reference>
<evidence type="ECO:0000313" key="2">
    <source>
        <dbReference type="Proteomes" id="UP000017836"/>
    </source>
</evidence>
<evidence type="ECO:0000313" key="1">
    <source>
        <dbReference type="EMBL" id="ERN02430.1"/>
    </source>
</evidence>
<dbReference type="Gramene" id="ERN02430">
    <property type="protein sequence ID" value="ERN02430"/>
    <property type="gene ID" value="AMTR_s00096p00152730"/>
</dbReference>
<keyword evidence="2" id="KW-1185">Reference proteome</keyword>
<gene>
    <name evidence="1" type="ORF">AMTR_s00096p00152730</name>
</gene>
<accession>W1P636</accession>
<dbReference type="HOGENOM" id="CLU_2187498_0_0_1"/>
<sequence length="109" mass="12190">MISMLLSLPWLRVETSLHQTNNSCKELSNAAQSLSHFLSLADEAGISNERVRNGMERLAELASKAQEDKSLLAKTYADDVAGFEMRVSTFSAKYEDLTCRPTLILSKFF</sequence>
<proteinExistence type="predicted"/>
<organism evidence="1 2">
    <name type="scientific">Amborella trichopoda</name>
    <dbReference type="NCBI Taxonomy" id="13333"/>
    <lineage>
        <taxon>Eukaryota</taxon>
        <taxon>Viridiplantae</taxon>
        <taxon>Streptophyta</taxon>
        <taxon>Embryophyta</taxon>
        <taxon>Tracheophyta</taxon>
        <taxon>Spermatophyta</taxon>
        <taxon>Magnoliopsida</taxon>
        <taxon>Amborellales</taxon>
        <taxon>Amborellaceae</taxon>
        <taxon>Amborella</taxon>
    </lineage>
</organism>
<dbReference type="EMBL" id="KI394634">
    <property type="protein sequence ID" value="ERN02430.1"/>
    <property type="molecule type" value="Genomic_DNA"/>
</dbReference>
<name>W1P636_AMBTC</name>
<dbReference type="Proteomes" id="UP000017836">
    <property type="component" value="Unassembled WGS sequence"/>
</dbReference>